<keyword evidence="3 11" id="KW-0328">Glycosyltransferase</keyword>
<evidence type="ECO:0000256" key="1">
    <source>
        <dbReference type="ARBA" id="ARBA00004323"/>
    </source>
</evidence>
<organism evidence="12 13">
    <name type="scientific">Bombyx mori</name>
    <name type="common">Silk moth</name>
    <dbReference type="NCBI Taxonomy" id="7091"/>
    <lineage>
        <taxon>Eukaryota</taxon>
        <taxon>Metazoa</taxon>
        <taxon>Ecdysozoa</taxon>
        <taxon>Arthropoda</taxon>
        <taxon>Hexapoda</taxon>
        <taxon>Insecta</taxon>
        <taxon>Pterygota</taxon>
        <taxon>Neoptera</taxon>
        <taxon>Endopterygota</taxon>
        <taxon>Lepidoptera</taxon>
        <taxon>Glossata</taxon>
        <taxon>Ditrysia</taxon>
        <taxon>Bombycoidea</taxon>
        <taxon>Bombycidae</taxon>
        <taxon>Bombycinae</taxon>
        <taxon>Bombyx</taxon>
    </lineage>
</organism>
<dbReference type="EnsemblMetazoa" id="XM_038016642.1">
    <property type="protein sequence ID" value="XP_037872570.1"/>
    <property type="gene ID" value="GeneID_733133"/>
</dbReference>
<dbReference type="GO" id="GO:0008194">
    <property type="term" value="F:UDP-glycosyltransferase activity"/>
    <property type="evidence" value="ECO:0007669"/>
    <property type="project" value="TreeGrafter"/>
</dbReference>
<evidence type="ECO:0000256" key="8">
    <source>
        <dbReference type="ARBA" id="ARBA00023034"/>
    </source>
</evidence>
<keyword evidence="13" id="KW-1185">Reference proteome</keyword>
<evidence type="ECO:0000256" key="9">
    <source>
        <dbReference type="ARBA" id="ARBA00023136"/>
    </source>
</evidence>
<dbReference type="Pfam" id="PF01762">
    <property type="entry name" value="Galactosyl_T"/>
    <property type="match status" value="1"/>
</dbReference>
<protein>
    <recommendedName>
        <fullName evidence="11">Hexosyltransferase</fullName>
        <ecNumber evidence="11">2.4.1.-</ecNumber>
    </recommendedName>
</protein>
<accession>A0A8R2M3C1</accession>
<dbReference type="PANTHER" id="PTHR11214">
    <property type="entry name" value="BETA-1,3-N-ACETYLGLUCOSAMINYLTRANSFERASE"/>
    <property type="match status" value="1"/>
</dbReference>
<evidence type="ECO:0000256" key="11">
    <source>
        <dbReference type="RuleBase" id="RU363063"/>
    </source>
</evidence>
<keyword evidence="9 11" id="KW-0472">Membrane</keyword>
<dbReference type="Proteomes" id="UP000005204">
    <property type="component" value="Unassembled WGS sequence"/>
</dbReference>
<dbReference type="EC" id="2.4.1.-" evidence="11"/>
<evidence type="ECO:0000256" key="7">
    <source>
        <dbReference type="ARBA" id="ARBA00022989"/>
    </source>
</evidence>
<keyword evidence="8 11" id="KW-0333">Golgi apparatus</keyword>
<dbReference type="Gene3D" id="3.90.550.50">
    <property type="match status" value="1"/>
</dbReference>
<evidence type="ECO:0000256" key="2">
    <source>
        <dbReference type="ARBA" id="ARBA00008661"/>
    </source>
</evidence>
<comment type="similarity">
    <text evidence="2 11">Belongs to the glycosyltransferase 31 family.</text>
</comment>
<dbReference type="FunFam" id="3.90.550.50:FF:000001">
    <property type="entry name" value="Hexosyltransferase"/>
    <property type="match status" value="1"/>
</dbReference>
<dbReference type="GO" id="GO:0016758">
    <property type="term" value="F:hexosyltransferase activity"/>
    <property type="evidence" value="ECO:0007669"/>
    <property type="project" value="InterPro"/>
</dbReference>
<dbReference type="AlphaFoldDB" id="A0A8R2M3C1"/>
<evidence type="ECO:0000256" key="5">
    <source>
        <dbReference type="ARBA" id="ARBA00022692"/>
    </source>
</evidence>
<keyword evidence="10" id="KW-0325">Glycoprotein</keyword>
<dbReference type="GO" id="GO:0006493">
    <property type="term" value="P:protein O-linked glycosylation"/>
    <property type="evidence" value="ECO:0007669"/>
    <property type="project" value="TreeGrafter"/>
</dbReference>
<keyword evidence="4" id="KW-0808">Transferase</keyword>
<sequence length="379" mass="44400">MLGKGPRKQEAVIHLSFKGVTAIIQFNRDSLQVIVIVKYRESQCTLKRLIMRRNRYKLIVFALVLVYVYHFFGVGDYVQSKNFDSDFNYPLNVDIRPIVQAILDGQKPNVKPINYYPYKFLSNYRQCSVVNKPDLVIIVKSAIDHFGHRDAIRKTYGKPHVQGYNVKTFFFLGVDNASSDVQKNITKEMTEFKDIIQMSFRDSYFNNTIKTVMSFRWIFQHCAEAQHYLFTDDDMYISVQNLLKYVSDVTTASERDGILFAGYVFKSAPQRFRSSKWRVSLEEYPWDKWPPYVTAGAYVVSNKAMKMLYVGSLFVKHFRFDDIYLGIVAKKMGIVPTHCPHFHFYKKPYEREVYSDVIASHGYSNHDELIRVWNEQNAL</sequence>
<feature type="transmembrane region" description="Helical" evidence="11">
    <location>
        <begin position="56"/>
        <end position="72"/>
    </location>
</feature>
<evidence type="ECO:0000313" key="12">
    <source>
        <dbReference type="EnsemblMetazoa" id="XP_037872570.1"/>
    </source>
</evidence>
<keyword evidence="7 11" id="KW-1133">Transmembrane helix</keyword>
<keyword evidence="6 11" id="KW-0735">Signal-anchor</keyword>
<dbReference type="PANTHER" id="PTHR11214:SF349">
    <property type="entry name" value="BETA-1,3-GALACTOSYLTRANSFERASE BRN"/>
    <property type="match status" value="1"/>
</dbReference>
<evidence type="ECO:0000256" key="6">
    <source>
        <dbReference type="ARBA" id="ARBA00022968"/>
    </source>
</evidence>
<evidence type="ECO:0000256" key="4">
    <source>
        <dbReference type="ARBA" id="ARBA00022679"/>
    </source>
</evidence>
<evidence type="ECO:0000256" key="3">
    <source>
        <dbReference type="ARBA" id="ARBA00022676"/>
    </source>
</evidence>
<keyword evidence="5 11" id="KW-0812">Transmembrane</keyword>
<name>A0A8R2M3C1_BOMMO</name>
<evidence type="ECO:0000313" key="13">
    <source>
        <dbReference type="Proteomes" id="UP000005204"/>
    </source>
</evidence>
<evidence type="ECO:0000256" key="10">
    <source>
        <dbReference type="ARBA" id="ARBA00023180"/>
    </source>
</evidence>
<dbReference type="GO" id="GO:0000139">
    <property type="term" value="C:Golgi membrane"/>
    <property type="evidence" value="ECO:0007669"/>
    <property type="project" value="UniProtKB-SubCell"/>
</dbReference>
<dbReference type="InterPro" id="IPR002659">
    <property type="entry name" value="Glyco_trans_31"/>
</dbReference>
<reference evidence="13" key="1">
    <citation type="journal article" date="2008" name="Insect Biochem. Mol. Biol.">
        <title>The genome of a lepidopteran model insect, the silkworm Bombyx mori.</title>
        <authorList>
            <consortium name="International Silkworm Genome Consortium"/>
        </authorList>
    </citation>
    <scope>NUCLEOTIDE SEQUENCE [LARGE SCALE GENOMIC DNA]</scope>
    <source>
        <strain evidence="13">p50T</strain>
    </source>
</reference>
<proteinExistence type="inferred from homology"/>
<reference evidence="12" key="2">
    <citation type="submission" date="2022-06" db="UniProtKB">
        <authorList>
            <consortium name="EnsemblMetazoa"/>
        </authorList>
    </citation>
    <scope>IDENTIFICATION</scope>
    <source>
        <strain evidence="12">p50T (Dazao)</strain>
    </source>
</reference>
<comment type="subcellular location">
    <subcellularLocation>
        <location evidence="1 11">Golgi apparatus membrane</location>
        <topology evidence="1 11">Single-pass type II membrane protein</topology>
    </subcellularLocation>
</comment>